<comment type="similarity">
    <text evidence="2">Belongs to the peptidase M14 family.</text>
</comment>
<dbReference type="EMBL" id="CP133548">
    <property type="protein sequence ID" value="WMS87451.1"/>
    <property type="molecule type" value="Genomic_DNA"/>
</dbReference>
<keyword evidence="4" id="KW-0121">Carboxypeptidase</keyword>
<dbReference type="Gene3D" id="2.60.40.3120">
    <property type="match status" value="1"/>
</dbReference>
<feature type="active site" description="Proton donor/acceptor" evidence="2">
    <location>
        <position position="335"/>
    </location>
</feature>
<dbReference type="Pfam" id="PF18027">
    <property type="entry name" value="Pepdidase_M14_N"/>
    <property type="match status" value="1"/>
</dbReference>
<feature type="domain" description="Peptidase M14" evidence="3">
    <location>
        <begin position="111"/>
        <end position="371"/>
    </location>
</feature>
<sequence length="377" mass="42780">MVSINSTFSSGNICPVDIPESGPIQLKIRPDNQSEFKQWFHFKVNNALNEQLTFEIVDADKTAYPEGWKDYQVCASYDGQSWFRVATEFSDNRLRFSHEFEESSAYFAYFAPYSYERHLELVHDAAQHDWVSHTVLGETLDGREMNLLTIGQPNAETKIWVIARQHPGESMAEWFMEGLIGRLLDQDDATARKLLQSVCFYLVPNMNPDGTERGHLRTNAVGINLNREWDRASMEKSPEVFLVREQMLATGVDMFLDVHGDEGLPYNFVAGSEGVPRFDEAMAKQEQQFVEQFKLATPEFQDEFGYPKDAPGEADLSIASSWVAEQFGCLSLTLEMPFKDNANLPDPVTGWSPDRSALLGQSVLQPILFHIQSLANR</sequence>
<keyword evidence="4" id="KW-0378">Hydrolase</keyword>
<accession>A0AA51RTP9</accession>
<dbReference type="PANTHER" id="PTHR12756:SF11">
    <property type="entry name" value="CYTOSOLIC CARBOXYPEPTIDASE 1"/>
    <property type="match status" value="1"/>
</dbReference>
<dbReference type="InterPro" id="IPR000834">
    <property type="entry name" value="Peptidase_M14"/>
</dbReference>
<dbReference type="Proteomes" id="UP001239782">
    <property type="component" value="Chromosome"/>
</dbReference>
<dbReference type="GO" id="GO:0008270">
    <property type="term" value="F:zinc ion binding"/>
    <property type="evidence" value="ECO:0007669"/>
    <property type="project" value="InterPro"/>
</dbReference>
<evidence type="ECO:0000256" key="1">
    <source>
        <dbReference type="ARBA" id="ARBA00001947"/>
    </source>
</evidence>
<gene>
    <name evidence="4" type="ORF">Q9312_00635</name>
</gene>
<dbReference type="InterPro" id="IPR040626">
    <property type="entry name" value="Pepdidase_M14_N"/>
</dbReference>
<dbReference type="SUPFAM" id="SSF53187">
    <property type="entry name" value="Zn-dependent exopeptidases"/>
    <property type="match status" value="1"/>
</dbReference>
<dbReference type="PANTHER" id="PTHR12756">
    <property type="entry name" value="CYTOSOLIC CARBOXYPEPTIDASE"/>
    <property type="match status" value="1"/>
</dbReference>
<reference evidence="4 5" key="1">
    <citation type="submission" date="2023-08" db="EMBL/GenBank/DDBJ databases">
        <title>Pleionea litopenaei sp. nov., isolated from stomach of juvenile Litopenaeus vannamei.</title>
        <authorList>
            <person name="Rho A.M."/>
            <person name="Hwang C.Y."/>
        </authorList>
    </citation>
    <scope>NUCLEOTIDE SEQUENCE [LARGE SCALE GENOMIC DNA]</scope>
    <source>
        <strain evidence="4 5">HL-JVS1</strain>
    </source>
</reference>
<dbReference type="AlphaFoldDB" id="A0AA51RTP9"/>
<evidence type="ECO:0000256" key="2">
    <source>
        <dbReference type="PROSITE-ProRule" id="PRU01379"/>
    </source>
</evidence>
<evidence type="ECO:0000313" key="5">
    <source>
        <dbReference type="Proteomes" id="UP001239782"/>
    </source>
</evidence>
<dbReference type="KEGG" id="plei:Q9312_00635"/>
<dbReference type="Pfam" id="PF00246">
    <property type="entry name" value="Peptidase_M14"/>
    <property type="match status" value="1"/>
</dbReference>
<proteinExistence type="inferred from homology"/>
<keyword evidence="5" id="KW-1185">Reference proteome</keyword>
<protein>
    <submittedName>
        <fullName evidence="4">M14-type cytosolic carboxypeptidase</fullName>
    </submittedName>
</protein>
<dbReference type="CDD" id="cd06234">
    <property type="entry name" value="M14_PaCCP-like"/>
    <property type="match status" value="1"/>
</dbReference>
<organism evidence="4 5">
    <name type="scientific">Pleionea litopenaei</name>
    <dbReference type="NCBI Taxonomy" id="3070815"/>
    <lineage>
        <taxon>Bacteria</taxon>
        <taxon>Pseudomonadati</taxon>
        <taxon>Pseudomonadota</taxon>
        <taxon>Gammaproteobacteria</taxon>
        <taxon>Oceanospirillales</taxon>
        <taxon>Pleioneaceae</taxon>
        <taxon>Pleionea</taxon>
    </lineage>
</organism>
<dbReference type="RefSeq" id="WP_309202594.1">
    <property type="nucleotide sequence ID" value="NZ_CP133548.1"/>
</dbReference>
<comment type="cofactor">
    <cofactor evidence="1">
        <name>Zn(2+)</name>
        <dbReference type="ChEBI" id="CHEBI:29105"/>
    </cofactor>
</comment>
<dbReference type="InterPro" id="IPR050821">
    <property type="entry name" value="Cytosolic_carboxypeptidase"/>
</dbReference>
<dbReference type="GO" id="GO:0006508">
    <property type="term" value="P:proteolysis"/>
    <property type="evidence" value="ECO:0007669"/>
    <property type="project" value="InterPro"/>
</dbReference>
<evidence type="ECO:0000259" key="3">
    <source>
        <dbReference type="PROSITE" id="PS52035"/>
    </source>
</evidence>
<name>A0AA51RTP9_9GAMM</name>
<evidence type="ECO:0000313" key="4">
    <source>
        <dbReference type="EMBL" id="WMS87451.1"/>
    </source>
</evidence>
<keyword evidence="4" id="KW-0645">Protease</keyword>
<dbReference type="PROSITE" id="PS52035">
    <property type="entry name" value="PEPTIDASE_M14"/>
    <property type="match status" value="1"/>
</dbReference>
<dbReference type="SMART" id="SM00631">
    <property type="entry name" value="Zn_pept"/>
    <property type="match status" value="1"/>
</dbReference>
<dbReference type="Gene3D" id="3.40.630.10">
    <property type="entry name" value="Zn peptidases"/>
    <property type="match status" value="1"/>
</dbReference>
<dbReference type="GO" id="GO:0004181">
    <property type="term" value="F:metallocarboxypeptidase activity"/>
    <property type="evidence" value="ECO:0007669"/>
    <property type="project" value="InterPro"/>
</dbReference>